<keyword evidence="2 4" id="KW-0238">DNA-binding</keyword>
<evidence type="ECO:0000256" key="1">
    <source>
        <dbReference type="ARBA" id="ARBA00023015"/>
    </source>
</evidence>
<dbReference type="RefSeq" id="WP_380718683.1">
    <property type="nucleotide sequence ID" value="NZ_JBHTLK010000003.1"/>
</dbReference>
<feature type="DNA-binding region" description="H-T-H motif" evidence="4">
    <location>
        <begin position="40"/>
        <end position="59"/>
    </location>
</feature>
<dbReference type="InterPro" id="IPR009057">
    <property type="entry name" value="Homeodomain-like_sf"/>
</dbReference>
<evidence type="ECO:0000259" key="5">
    <source>
        <dbReference type="PROSITE" id="PS50977"/>
    </source>
</evidence>
<name>A0ABW3QM30_9PSEU</name>
<reference evidence="7" key="1">
    <citation type="journal article" date="2019" name="Int. J. Syst. Evol. Microbiol.">
        <title>The Global Catalogue of Microorganisms (GCM) 10K type strain sequencing project: providing services to taxonomists for standard genome sequencing and annotation.</title>
        <authorList>
            <consortium name="The Broad Institute Genomics Platform"/>
            <consortium name="The Broad Institute Genome Sequencing Center for Infectious Disease"/>
            <person name="Wu L."/>
            <person name="Ma J."/>
        </authorList>
    </citation>
    <scope>NUCLEOTIDE SEQUENCE [LARGE SCALE GENOMIC DNA]</scope>
    <source>
        <strain evidence="7">CCUG 60214</strain>
    </source>
</reference>
<dbReference type="InterPro" id="IPR050109">
    <property type="entry name" value="HTH-type_TetR-like_transc_reg"/>
</dbReference>
<protein>
    <submittedName>
        <fullName evidence="6">TetR/AcrR family transcriptional regulator</fullName>
    </submittedName>
</protein>
<accession>A0ABW3QM30</accession>
<dbReference type="PANTHER" id="PTHR30055">
    <property type="entry name" value="HTH-TYPE TRANSCRIPTIONAL REGULATOR RUTR"/>
    <property type="match status" value="1"/>
</dbReference>
<organism evidence="6 7">
    <name type="scientific">Saccharothrix hoggarensis</name>
    <dbReference type="NCBI Taxonomy" id="913853"/>
    <lineage>
        <taxon>Bacteria</taxon>
        <taxon>Bacillati</taxon>
        <taxon>Actinomycetota</taxon>
        <taxon>Actinomycetes</taxon>
        <taxon>Pseudonocardiales</taxon>
        <taxon>Pseudonocardiaceae</taxon>
        <taxon>Saccharothrix</taxon>
    </lineage>
</organism>
<dbReference type="PRINTS" id="PR00455">
    <property type="entry name" value="HTHTETR"/>
</dbReference>
<dbReference type="SUPFAM" id="SSF46689">
    <property type="entry name" value="Homeodomain-like"/>
    <property type="match status" value="1"/>
</dbReference>
<dbReference type="InterPro" id="IPR001647">
    <property type="entry name" value="HTH_TetR"/>
</dbReference>
<proteinExistence type="predicted"/>
<dbReference type="Proteomes" id="UP001597168">
    <property type="component" value="Unassembled WGS sequence"/>
</dbReference>
<sequence length="208" mass="22962">MPEDTTQRRRRAPAMSPEDRREAIVAATVPLLFAHGANVTTSQIAKAAGIAEGTVFRAFKDKQELIHTCVRSVLAVDSELELIEQARRAKTLPDRLSWAISAVSSYLDRMWQLVSVLRDSGYDPHGEREHKGPPAEMQRISEQVASLFGPDDDLRVDPSLAARLLLGLVFTNRMQGKGFGDSTADTDQLVELFLHGVLRGNAVDEGER</sequence>
<keyword evidence="7" id="KW-1185">Reference proteome</keyword>
<evidence type="ECO:0000256" key="3">
    <source>
        <dbReference type="ARBA" id="ARBA00023163"/>
    </source>
</evidence>
<dbReference type="EMBL" id="JBHTLK010000003">
    <property type="protein sequence ID" value="MFD1145698.1"/>
    <property type="molecule type" value="Genomic_DNA"/>
</dbReference>
<gene>
    <name evidence="6" type="ORF">ACFQ3T_01015</name>
</gene>
<evidence type="ECO:0000256" key="4">
    <source>
        <dbReference type="PROSITE-ProRule" id="PRU00335"/>
    </source>
</evidence>
<evidence type="ECO:0000313" key="6">
    <source>
        <dbReference type="EMBL" id="MFD1145698.1"/>
    </source>
</evidence>
<keyword evidence="3" id="KW-0804">Transcription</keyword>
<dbReference type="PROSITE" id="PS50977">
    <property type="entry name" value="HTH_TETR_2"/>
    <property type="match status" value="1"/>
</dbReference>
<comment type="caution">
    <text evidence="6">The sequence shown here is derived from an EMBL/GenBank/DDBJ whole genome shotgun (WGS) entry which is preliminary data.</text>
</comment>
<keyword evidence="1" id="KW-0805">Transcription regulation</keyword>
<dbReference type="PANTHER" id="PTHR30055:SF238">
    <property type="entry name" value="MYCOFACTOCIN BIOSYNTHESIS TRANSCRIPTIONAL REGULATOR MFTR-RELATED"/>
    <property type="match status" value="1"/>
</dbReference>
<feature type="domain" description="HTH tetR-type" evidence="5">
    <location>
        <begin position="18"/>
        <end position="77"/>
    </location>
</feature>
<dbReference type="Gene3D" id="1.10.357.10">
    <property type="entry name" value="Tetracycline Repressor, domain 2"/>
    <property type="match status" value="1"/>
</dbReference>
<dbReference type="Pfam" id="PF00440">
    <property type="entry name" value="TetR_N"/>
    <property type="match status" value="1"/>
</dbReference>
<evidence type="ECO:0000313" key="7">
    <source>
        <dbReference type="Proteomes" id="UP001597168"/>
    </source>
</evidence>
<evidence type="ECO:0000256" key="2">
    <source>
        <dbReference type="ARBA" id="ARBA00023125"/>
    </source>
</evidence>